<reference evidence="2 3" key="1">
    <citation type="submission" date="2024-10" db="EMBL/GenBank/DDBJ databases">
        <title>The Natural Products Discovery Center: Release of the First 8490 Sequenced Strains for Exploring Actinobacteria Biosynthetic Diversity.</title>
        <authorList>
            <person name="Kalkreuter E."/>
            <person name="Kautsar S.A."/>
            <person name="Yang D."/>
            <person name="Bader C.D."/>
            <person name="Teijaro C.N."/>
            <person name="Fluegel L."/>
            <person name="Davis C.M."/>
            <person name="Simpson J.R."/>
            <person name="Lauterbach L."/>
            <person name="Steele A.D."/>
            <person name="Gui C."/>
            <person name="Meng S."/>
            <person name="Li G."/>
            <person name="Viehrig K."/>
            <person name="Ye F."/>
            <person name="Su P."/>
            <person name="Kiefer A.F."/>
            <person name="Nichols A."/>
            <person name="Cepeda A.J."/>
            <person name="Yan W."/>
            <person name="Fan B."/>
            <person name="Jiang Y."/>
            <person name="Adhikari A."/>
            <person name="Zheng C.-J."/>
            <person name="Schuster L."/>
            <person name="Cowan T.M."/>
            <person name="Smanski M.J."/>
            <person name="Chevrette M.G."/>
            <person name="De Carvalho L.P.S."/>
            <person name="Shen B."/>
        </authorList>
    </citation>
    <scope>NUCLEOTIDE SEQUENCE [LARGE SCALE GENOMIC DNA]</scope>
    <source>
        <strain evidence="2 3">NPDC003040</strain>
    </source>
</reference>
<evidence type="ECO:0000313" key="3">
    <source>
        <dbReference type="Proteomes" id="UP001601948"/>
    </source>
</evidence>
<dbReference type="Proteomes" id="UP001601948">
    <property type="component" value="Unassembled WGS sequence"/>
</dbReference>
<feature type="region of interest" description="Disordered" evidence="1">
    <location>
        <begin position="171"/>
        <end position="191"/>
    </location>
</feature>
<proteinExistence type="predicted"/>
<comment type="caution">
    <text evidence="2">The sequence shown here is derived from an EMBL/GenBank/DDBJ whole genome shotgun (WGS) entry which is preliminary data.</text>
</comment>
<keyword evidence="3" id="KW-1185">Reference proteome</keyword>
<dbReference type="EMBL" id="JBIAPI010000001">
    <property type="protein sequence ID" value="MFF3221734.1"/>
    <property type="molecule type" value="Genomic_DNA"/>
</dbReference>
<accession>A0ABW6QL77</accession>
<sequence>MTRRYGVSMNDEAAAAGVIRDLFDRAVSEGFRAEAVEGASDAEIDAMAAEQGVGTVPVALREVLRILGRNAGSVLPGTVFGVRGPDADDKQGALWGLEEAAEHAIRDPAGLLVISEAGGYSYVVIDGSDVGNPDPPLWEITESGVVTRRRESVTEWFGLLIDRVVQEKSRLAADRAKGRPDPEGEKNYRWD</sequence>
<organism evidence="2 3">
    <name type="scientific">Nocardia suismassiliense</name>
    <dbReference type="NCBI Taxonomy" id="2077092"/>
    <lineage>
        <taxon>Bacteria</taxon>
        <taxon>Bacillati</taxon>
        <taxon>Actinomycetota</taxon>
        <taxon>Actinomycetes</taxon>
        <taxon>Mycobacteriales</taxon>
        <taxon>Nocardiaceae</taxon>
        <taxon>Nocardia</taxon>
    </lineage>
</organism>
<dbReference type="RefSeq" id="WP_387713026.1">
    <property type="nucleotide sequence ID" value="NZ_JBIAPI010000001.1"/>
</dbReference>
<name>A0ABW6QL77_9NOCA</name>
<evidence type="ECO:0000256" key="1">
    <source>
        <dbReference type="SAM" id="MobiDB-lite"/>
    </source>
</evidence>
<gene>
    <name evidence="2" type="ORF">ACFYV7_02965</name>
</gene>
<evidence type="ECO:0008006" key="4">
    <source>
        <dbReference type="Google" id="ProtNLM"/>
    </source>
</evidence>
<evidence type="ECO:0000313" key="2">
    <source>
        <dbReference type="EMBL" id="MFF3221734.1"/>
    </source>
</evidence>
<protein>
    <recommendedName>
        <fullName evidence="4">SMI1/KNR4 family protein</fullName>
    </recommendedName>
</protein>